<feature type="region of interest" description="Disordered" evidence="1">
    <location>
        <begin position="1552"/>
        <end position="1706"/>
    </location>
</feature>
<feature type="compositionally biased region" description="Basic and acidic residues" evidence="1">
    <location>
        <begin position="573"/>
        <end position="588"/>
    </location>
</feature>
<feature type="region of interest" description="Disordered" evidence="1">
    <location>
        <begin position="43"/>
        <end position="153"/>
    </location>
</feature>
<organism evidence="2">
    <name type="scientific">Notodromas monacha</name>
    <dbReference type="NCBI Taxonomy" id="399045"/>
    <lineage>
        <taxon>Eukaryota</taxon>
        <taxon>Metazoa</taxon>
        <taxon>Ecdysozoa</taxon>
        <taxon>Arthropoda</taxon>
        <taxon>Crustacea</taxon>
        <taxon>Oligostraca</taxon>
        <taxon>Ostracoda</taxon>
        <taxon>Podocopa</taxon>
        <taxon>Podocopida</taxon>
        <taxon>Cypridocopina</taxon>
        <taxon>Cypridoidea</taxon>
        <taxon>Cyprididae</taxon>
        <taxon>Notodromas</taxon>
    </lineage>
</organism>
<dbReference type="EMBL" id="CAJPEX010000050">
    <property type="protein sequence ID" value="CAG0912828.1"/>
    <property type="molecule type" value="Genomic_DNA"/>
</dbReference>
<feature type="region of interest" description="Disordered" evidence="1">
    <location>
        <begin position="356"/>
        <end position="375"/>
    </location>
</feature>
<gene>
    <name evidence="2" type="ORF">NMOB1V02_LOCUS598</name>
</gene>
<protein>
    <submittedName>
        <fullName evidence="2">Uncharacterized protein</fullName>
    </submittedName>
</protein>
<feature type="region of interest" description="Disordered" evidence="1">
    <location>
        <begin position="1263"/>
        <end position="1297"/>
    </location>
</feature>
<feature type="compositionally biased region" description="Acidic residues" evidence="1">
    <location>
        <begin position="1862"/>
        <end position="1874"/>
    </location>
</feature>
<feature type="compositionally biased region" description="Low complexity" evidence="1">
    <location>
        <begin position="1608"/>
        <end position="1624"/>
    </location>
</feature>
<feature type="region of interest" description="Disordered" evidence="1">
    <location>
        <begin position="1861"/>
        <end position="1927"/>
    </location>
</feature>
<feature type="compositionally biased region" description="Polar residues" evidence="1">
    <location>
        <begin position="706"/>
        <end position="717"/>
    </location>
</feature>
<dbReference type="EMBL" id="OA882087">
    <property type="protein sequence ID" value="CAD7272676.1"/>
    <property type="molecule type" value="Genomic_DNA"/>
</dbReference>
<feature type="compositionally biased region" description="Polar residues" evidence="1">
    <location>
        <begin position="1661"/>
        <end position="1673"/>
    </location>
</feature>
<feature type="region of interest" description="Disordered" evidence="1">
    <location>
        <begin position="706"/>
        <end position="731"/>
    </location>
</feature>
<dbReference type="Proteomes" id="UP000678499">
    <property type="component" value="Unassembled WGS sequence"/>
</dbReference>
<feature type="region of interest" description="Disordered" evidence="1">
    <location>
        <begin position="1460"/>
        <end position="1539"/>
    </location>
</feature>
<feature type="compositionally biased region" description="Low complexity" evidence="1">
    <location>
        <begin position="1729"/>
        <end position="1739"/>
    </location>
</feature>
<feature type="region of interest" description="Disordered" evidence="1">
    <location>
        <begin position="1194"/>
        <end position="1225"/>
    </location>
</feature>
<feature type="compositionally biased region" description="Basic residues" evidence="1">
    <location>
        <begin position="1360"/>
        <end position="1373"/>
    </location>
</feature>
<feature type="compositionally biased region" description="Basic residues" evidence="1">
    <location>
        <begin position="1393"/>
        <end position="1403"/>
    </location>
</feature>
<feature type="compositionally biased region" description="Polar residues" evidence="1">
    <location>
        <begin position="465"/>
        <end position="488"/>
    </location>
</feature>
<feature type="region of interest" description="Disordered" evidence="1">
    <location>
        <begin position="606"/>
        <end position="693"/>
    </location>
</feature>
<evidence type="ECO:0000313" key="2">
    <source>
        <dbReference type="EMBL" id="CAD7272676.1"/>
    </source>
</evidence>
<sequence>MGGSGEDPWDDELGGITSGSGGWGGGGDDVGKLFFLGGFLLQPSRIGKPGTSDSSGWNSSLDSEEGTPAAVMRSSFGIRYGPLPPAGAKAGDSSGPGDYSSLKNMHHHHGDVTGIRRTCSRAAGGGSGAAGSSTAGDPDERRPSKHVSFDSSSLLRSQTVGSLDSHVLTTGGDVAGMKKQSNSRSTACGVGPAGVAPGAAAAATAARPLNSALKATSQERLIDGKKTLDPSYDVLHHINPCTKALVKEKMKKSAMKTQATQTEVEALGGGKPVPPPYLSLSPRLSLKVKKKSCSAQTNGGLVHRKLVKSLSEMGQFEDIQMKIYDLDTGLVRSREFILPPPIDFECSDQHSSAFFGDEEEDGAEEDGEDDDDVGTGHREYREIKKMKEYQEIFIDFQPMPVMDPAEYCFRNAGRKPPVTLVKTLSEGDMLHGRHQGYSLPTGFIDVDLDRVKSEPEEEFVERYVSCSNPRTPTSSLPRKSSAKTSSLQHPEPEVDRPTSAPPKSGAPASSSVLDSATSGDDEESDEARDEEDGFHEDLLMSEWIGKRKPQTGSESGQVDGVPEARLLSVDVDDASHGDQEKPRLKDELVVSGEGQVAVVVVSSHQAPPPSQFASDFSPPKVIGKETGSKLGPSGRNNGADNRPLETAVVPAAVSRKQSSLSSESMRSSRVSSDSELKTFDAGEYSENMGSMSITRDEMALMTVTCSADNNGNSRQHSNGGGGGGGQASESETDPLEILAPRATSRANIRLKQPPAPVVLDEECSTTNTNTGTTVLVRGKSIDSGDVVTSCSNLASLSYDMETPDEVKLAGRTSPDGQTQQQIRARKKTEQIVELYKRCGVTLIPESGESTERESLGSTGSKTTTFDEEIAKMGVERLLMPGTKVSSTTTAATQQQQQASQTTTGFVIANVGALGSGKSGVESPCQAVSVKKQTGEHFLSSFAREDLPPLPPEPELEEDAAVMGKETPSPTLSRPSSEPEAVSETWSQQERSKARRELTLDLEPQDFHHQQEPLLVETLYLKSTTVLVRGKSIDSGDVVTSCSNLASLSYDMETPDEVKLAGRTSPDGQTQQQIRARKKTEQIVELYKRCGVTLIPESGESTERESLGSTGSKTTTFDEEIAKMGVERLLMPGTKVSSTTTAATQQQQQASQTTTGFVIANVGALGSGKSGVESPCQAVSVKKQTGEHFLSSFAREDLPPLPPEPELEEDAAVMGKETPSPTLSRPSSLWTSVVLSSFRSSLDWDLDLGVLKVVVVLGEEHLDVSESPEHAAAGPPRVPHTALPGNNTGTLAKRWDDIPRRKDRRKIVSSSLGMVRSPAMHEGFKKELFTVERSPGTPIEILASTSSSDSEEELIRAEERRRRRNGRKKGRGKSLSRDTGGGDHNNTATLARNPNKHNRNHRRSNATPSPKPPATSSLDRRKNVARYAQQEESSDESDMTGHRAYHTMPLQHRVGVDICRGRFGEPEGPVVTKLSRERIRSTDPGEEGEEEDNDGEDDENSSSRHQPPPPPPSSSTQKPPFIGVATKFRRHQLKTAEASSSFEGHEVLLLTEASSSSSTAHQKEISPLANAEGSGKPGSNNNNTVAMMTMTSSSKPPVVGPKLGFFDPSVTTSSNEVSTVKLSGKPTPPPKPKFSKGKPPSEAAGSTHKPSATPVAEAISSAIPSNNNKSQQRVSFVDTEEAAPSGTSEESLVQRKSTITQTGRSLKKKKLALELVGAENVLRPQSVEPQQQQQQQQQQQLGSVTAEATELTSGKSSIGTETPRLPKHSSVAGKPGSRAKSEERTVAGKTRRKMTGSTERVCMDSCSSEASLSKLSRRNSQSSAKSMSLDLSFDDEEESGDVYPGCYKHCYWVYVGEKRRVDEDSEELLDPDNELESQLGGDDKKSSLEEISSEAKTLDECSSISGGNGSLDVAVRGRSPSVASTGSERDFKRKYQAIAHRMVHRKASSEMYRRIQDRHFARISLFPPGEKDDW</sequence>
<evidence type="ECO:0000313" key="3">
    <source>
        <dbReference type="Proteomes" id="UP000678499"/>
    </source>
</evidence>
<feature type="region of interest" description="Disordered" evidence="1">
    <location>
        <begin position="1723"/>
        <end position="1838"/>
    </location>
</feature>
<dbReference type="OrthoDB" id="2157866at2759"/>
<proteinExistence type="predicted"/>
<feature type="compositionally biased region" description="Polar residues" evidence="1">
    <location>
        <begin position="1684"/>
        <end position="1703"/>
    </location>
</feature>
<reference evidence="2" key="1">
    <citation type="submission" date="2020-11" db="EMBL/GenBank/DDBJ databases">
        <authorList>
            <person name="Tran Van P."/>
        </authorList>
    </citation>
    <scope>NUCLEOTIDE SEQUENCE</scope>
</reference>
<feature type="compositionally biased region" description="Acidic residues" evidence="1">
    <location>
        <begin position="356"/>
        <end position="373"/>
    </location>
</feature>
<name>A0A7R9BEM4_9CRUS</name>
<feature type="region of interest" description="Disordered" evidence="1">
    <location>
        <begin position="461"/>
        <end position="588"/>
    </location>
</feature>
<feature type="compositionally biased region" description="Low complexity" evidence="1">
    <location>
        <begin position="1804"/>
        <end position="1813"/>
    </location>
</feature>
<feature type="compositionally biased region" description="Acidic residues" evidence="1">
    <location>
        <begin position="1483"/>
        <end position="1499"/>
    </location>
</feature>
<feature type="compositionally biased region" description="Low complexity" evidence="1">
    <location>
        <begin position="654"/>
        <end position="671"/>
    </location>
</feature>
<feature type="compositionally biased region" description="Low complexity" evidence="1">
    <location>
        <begin position="52"/>
        <end position="61"/>
    </location>
</feature>
<accession>A0A7R9BEM4</accession>
<feature type="compositionally biased region" description="Polar residues" evidence="1">
    <location>
        <begin position="1749"/>
        <end position="1759"/>
    </location>
</feature>
<feature type="region of interest" description="Disordered" evidence="1">
    <location>
        <begin position="1"/>
        <end position="24"/>
    </location>
</feature>
<feature type="compositionally biased region" description="Low complexity" evidence="1">
    <location>
        <begin position="501"/>
        <end position="511"/>
    </location>
</feature>
<evidence type="ECO:0000256" key="1">
    <source>
        <dbReference type="SAM" id="MobiDB-lite"/>
    </source>
</evidence>
<keyword evidence="3" id="KW-1185">Reference proteome</keyword>
<feature type="region of interest" description="Disordered" evidence="1">
    <location>
        <begin position="940"/>
        <end position="993"/>
    </location>
</feature>
<feature type="compositionally biased region" description="Acidic residues" evidence="1">
    <location>
        <begin position="519"/>
        <end position="534"/>
    </location>
</feature>
<feature type="compositionally biased region" description="Basic and acidic residues" evidence="1">
    <location>
        <begin position="1473"/>
        <end position="1482"/>
    </location>
</feature>
<feature type="compositionally biased region" description="Low complexity" evidence="1">
    <location>
        <begin position="1578"/>
        <end position="1593"/>
    </location>
</feature>
<feature type="region of interest" description="Disordered" evidence="1">
    <location>
        <begin position="1338"/>
        <end position="1441"/>
    </location>
</feature>